<accession>A0ABT5I8P1</accession>
<protein>
    <submittedName>
        <fullName evidence="1">Uncharacterized protein</fullName>
    </submittedName>
</protein>
<dbReference type="Proteomes" id="UP001221566">
    <property type="component" value="Unassembled WGS sequence"/>
</dbReference>
<name>A0ABT5I8P1_VOGIN</name>
<organism evidence="1 2">
    <name type="scientific">Vogesella indigofera</name>
    <name type="common">Pseudomonas indigofera</name>
    <dbReference type="NCBI Taxonomy" id="45465"/>
    <lineage>
        <taxon>Bacteria</taxon>
        <taxon>Pseudomonadati</taxon>
        <taxon>Pseudomonadota</taxon>
        <taxon>Betaproteobacteria</taxon>
        <taxon>Neisseriales</taxon>
        <taxon>Chromobacteriaceae</taxon>
        <taxon>Vogesella</taxon>
    </lineage>
</organism>
<sequence length="100" mass="11597">MIRPTSLEEMLNLVKGIEHDYPDLALFFGRESLLYFITRCIHWSVSITDFFRFLNKVISYTDNSGSYYYGDELLSEVVKMYADGALVHDMVKTLEKAKVS</sequence>
<reference evidence="1 2" key="1">
    <citation type="submission" date="2023-01" db="EMBL/GenBank/DDBJ databases">
        <title>Novel species of the genus Vogesella isolated from rivers.</title>
        <authorList>
            <person name="Lu H."/>
        </authorList>
    </citation>
    <scope>NUCLEOTIDE SEQUENCE [LARGE SCALE GENOMIC DNA]</scope>
    <source>
        <strain evidence="1 2">SH7W</strain>
    </source>
</reference>
<dbReference type="EMBL" id="JAQQKY010000012">
    <property type="protein sequence ID" value="MDC7692474.1"/>
    <property type="molecule type" value="Genomic_DNA"/>
</dbReference>
<dbReference type="RefSeq" id="WP_272804085.1">
    <property type="nucleotide sequence ID" value="NZ_JAQQKY010000012.1"/>
</dbReference>
<proteinExistence type="predicted"/>
<evidence type="ECO:0000313" key="1">
    <source>
        <dbReference type="EMBL" id="MDC7692474.1"/>
    </source>
</evidence>
<keyword evidence="2" id="KW-1185">Reference proteome</keyword>
<evidence type="ECO:0000313" key="2">
    <source>
        <dbReference type="Proteomes" id="UP001221566"/>
    </source>
</evidence>
<gene>
    <name evidence="1" type="ORF">PQU93_17035</name>
</gene>
<comment type="caution">
    <text evidence="1">The sequence shown here is derived from an EMBL/GenBank/DDBJ whole genome shotgun (WGS) entry which is preliminary data.</text>
</comment>